<keyword evidence="3" id="KW-1185">Reference proteome</keyword>
<dbReference type="GeneID" id="5023029"/>
<protein>
    <submittedName>
        <fullName evidence="2">Uncharacterized protein</fullName>
    </submittedName>
</protein>
<keyword evidence="1" id="KW-0812">Transmembrane</keyword>
<evidence type="ECO:0000313" key="3">
    <source>
        <dbReference type="Proteomes" id="UP000000600"/>
    </source>
</evidence>
<dbReference type="KEGG" id="ptm:GSPATT00007280001"/>
<dbReference type="AlphaFoldDB" id="A0CGC3"/>
<dbReference type="HOGENOM" id="CLU_2241820_0_0_1"/>
<dbReference type="Proteomes" id="UP000000600">
    <property type="component" value="Unassembled WGS sequence"/>
</dbReference>
<sequence length="105" mass="11982">MEMPYIKNFCEYIVQPVSNQVNLAFKEKRCQKEAIEQGSGIAPFCFGIFGDRSCLVGEDSSTQNLYDKLKKAIFRITIGICLSLPLQMVIQEKPTSILFPLRWQS</sequence>
<proteinExistence type="predicted"/>
<evidence type="ECO:0000313" key="2">
    <source>
        <dbReference type="EMBL" id="CAK69840.1"/>
    </source>
</evidence>
<reference evidence="2 3" key="1">
    <citation type="journal article" date="2006" name="Nature">
        <title>Global trends of whole-genome duplications revealed by the ciliate Paramecium tetraurelia.</title>
        <authorList>
            <consortium name="Genoscope"/>
            <person name="Aury J.-M."/>
            <person name="Jaillon O."/>
            <person name="Duret L."/>
            <person name="Noel B."/>
            <person name="Jubin C."/>
            <person name="Porcel B.M."/>
            <person name="Segurens B."/>
            <person name="Daubin V."/>
            <person name="Anthouard V."/>
            <person name="Aiach N."/>
            <person name="Arnaiz O."/>
            <person name="Billaut A."/>
            <person name="Beisson J."/>
            <person name="Blanc I."/>
            <person name="Bouhouche K."/>
            <person name="Camara F."/>
            <person name="Duharcourt S."/>
            <person name="Guigo R."/>
            <person name="Gogendeau D."/>
            <person name="Katinka M."/>
            <person name="Keller A.-M."/>
            <person name="Kissmehl R."/>
            <person name="Klotz C."/>
            <person name="Koll F."/>
            <person name="Le Moue A."/>
            <person name="Lepere C."/>
            <person name="Malinsky S."/>
            <person name="Nowacki M."/>
            <person name="Nowak J.K."/>
            <person name="Plattner H."/>
            <person name="Poulain J."/>
            <person name="Ruiz F."/>
            <person name="Serrano V."/>
            <person name="Zagulski M."/>
            <person name="Dessen P."/>
            <person name="Betermier M."/>
            <person name="Weissenbach J."/>
            <person name="Scarpelli C."/>
            <person name="Schachter V."/>
            <person name="Sperling L."/>
            <person name="Meyer E."/>
            <person name="Cohen J."/>
            <person name="Wincker P."/>
        </authorList>
    </citation>
    <scope>NUCLEOTIDE SEQUENCE [LARGE SCALE GENOMIC DNA]</scope>
    <source>
        <strain evidence="2 3">Stock d4-2</strain>
    </source>
</reference>
<keyword evidence="1" id="KW-1133">Transmembrane helix</keyword>
<name>A0CGC3_PARTE</name>
<keyword evidence="1" id="KW-0472">Membrane</keyword>
<dbReference type="EMBL" id="CT868074">
    <property type="protein sequence ID" value="CAK69840.1"/>
    <property type="molecule type" value="Genomic_DNA"/>
</dbReference>
<dbReference type="InParanoid" id="A0CGC3"/>
<organism evidence="2 3">
    <name type="scientific">Paramecium tetraurelia</name>
    <dbReference type="NCBI Taxonomy" id="5888"/>
    <lineage>
        <taxon>Eukaryota</taxon>
        <taxon>Sar</taxon>
        <taxon>Alveolata</taxon>
        <taxon>Ciliophora</taxon>
        <taxon>Intramacronucleata</taxon>
        <taxon>Oligohymenophorea</taxon>
        <taxon>Peniculida</taxon>
        <taxon>Parameciidae</taxon>
        <taxon>Paramecium</taxon>
    </lineage>
</organism>
<dbReference type="RefSeq" id="XP_001437237.1">
    <property type="nucleotide sequence ID" value="XM_001437200.1"/>
</dbReference>
<feature type="transmembrane region" description="Helical" evidence="1">
    <location>
        <begin position="72"/>
        <end position="90"/>
    </location>
</feature>
<accession>A0CGC3</accession>
<gene>
    <name evidence="2" type="ORF">GSPATT00007280001</name>
</gene>
<evidence type="ECO:0000256" key="1">
    <source>
        <dbReference type="SAM" id="Phobius"/>
    </source>
</evidence>